<protein>
    <submittedName>
        <fullName evidence="1">Uncharacterized protein</fullName>
    </submittedName>
</protein>
<dbReference type="EMBL" id="WIGO01000042">
    <property type="protein sequence ID" value="KAF6835238.1"/>
    <property type="molecule type" value="Genomic_DNA"/>
</dbReference>
<comment type="caution">
    <text evidence="1">The sequence shown here is derived from an EMBL/GenBank/DDBJ whole genome shotgun (WGS) entry which is preliminary data.</text>
</comment>
<dbReference type="AlphaFoldDB" id="A0A8H6KQH6"/>
<evidence type="ECO:0000313" key="1">
    <source>
        <dbReference type="EMBL" id="KAF6835238.1"/>
    </source>
</evidence>
<dbReference type="Proteomes" id="UP000654918">
    <property type="component" value="Unassembled WGS sequence"/>
</dbReference>
<evidence type="ECO:0000313" key="2">
    <source>
        <dbReference type="Proteomes" id="UP000654918"/>
    </source>
</evidence>
<reference evidence="1" key="1">
    <citation type="journal article" date="2020" name="Phytopathology">
        <title>Genome Sequence Resources of Colletotrichum truncatum, C. plurivorum, C. musicola, and C. sojae: Four Species Pathogenic to Soybean (Glycine max).</title>
        <authorList>
            <person name="Rogerio F."/>
            <person name="Boufleur T.R."/>
            <person name="Ciampi-Guillardi M."/>
            <person name="Sukno S.A."/>
            <person name="Thon M.R."/>
            <person name="Massola Junior N.S."/>
            <person name="Baroncelli R."/>
        </authorList>
    </citation>
    <scope>NUCLEOTIDE SEQUENCE</scope>
    <source>
        <strain evidence="1">LFN00145</strain>
    </source>
</reference>
<name>A0A8H6KQH6_9PEZI</name>
<sequence length="249" mass="27255">MSLPIGRSSQHGAVARKTGRKTDVWATCSARSMAPIWELQRSLAVAANALAVGQTDIPASVYLHYLAQRYAADYGSSTYRKPPDASLGDTVTRLDRTLCWERRYLVYLVYWKGSGLRDGTGPEQATDPARRRWQARAEAAGFWQLGRVFDEVKLAHTPGVAQQVWGALQLQVQWPSLPCVSKHLVSSFNPTSQDTTRTIGATIASVYFSVTAAHPSSNSPMERDALQEEGGEGREAMVALPTIEAVESC</sequence>
<proteinExistence type="predicted"/>
<keyword evidence="2" id="KW-1185">Reference proteome</keyword>
<organism evidence="1 2">
    <name type="scientific">Colletotrichum plurivorum</name>
    <dbReference type="NCBI Taxonomy" id="2175906"/>
    <lineage>
        <taxon>Eukaryota</taxon>
        <taxon>Fungi</taxon>
        <taxon>Dikarya</taxon>
        <taxon>Ascomycota</taxon>
        <taxon>Pezizomycotina</taxon>
        <taxon>Sordariomycetes</taxon>
        <taxon>Hypocreomycetidae</taxon>
        <taxon>Glomerellales</taxon>
        <taxon>Glomerellaceae</taxon>
        <taxon>Colletotrichum</taxon>
        <taxon>Colletotrichum orchidearum species complex</taxon>
    </lineage>
</organism>
<gene>
    <name evidence="1" type="ORF">CPLU01_04498</name>
</gene>
<accession>A0A8H6KQH6</accession>